<feature type="domain" description="Ionotropic glutamate receptor C-terminal" evidence="24">
    <location>
        <begin position="380"/>
        <end position="755"/>
    </location>
</feature>
<dbReference type="Gene3D" id="3.40.50.2300">
    <property type="match status" value="2"/>
</dbReference>
<dbReference type="Proteomes" id="UP000472265">
    <property type="component" value="Chromosome 18"/>
</dbReference>
<feature type="binding site" evidence="20">
    <location>
        <position position="641"/>
    </location>
    <ligand>
        <name>L-glutamate</name>
        <dbReference type="ChEBI" id="CHEBI:29985"/>
    </ligand>
</feature>
<gene>
    <name evidence="26" type="primary">GRIA1</name>
</gene>
<dbReference type="InterPro" id="IPR001508">
    <property type="entry name" value="Iono_Glu_rcpt_met"/>
</dbReference>
<keyword evidence="2 23" id="KW-1003">Cell membrane</keyword>
<evidence type="ECO:0000256" key="4">
    <source>
        <dbReference type="ARBA" id="ARBA00022692"/>
    </source>
</evidence>
<evidence type="ECO:0000256" key="9">
    <source>
        <dbReference type="ARBA" id="ARBA00023136"/>
    </source>
</evidence>
<feature type="binding site" evidence="20">
    <location>
        <position position="471"/>
    </location>
    <ligand>
        <name>L-glutamate</name>
        <dbReference type="ChEBI" id="CHEBI:29985"/>
    </ligand>
</feature>
<dbReference type="PRINTS" id="PR00177">
    <property type="entry name" value="NMDARECEPTOR"/>
</dbReference>
<organism evidence="26 27">
    <name type="scientific">Sparus aurata</name>
    <name type="common">Gilthead sea bream</name>
    <dbReference type="NCBI Taxonomy" id="8175"/>
    <lineage>
        <taxon>Eukaryota</taxon>
        <taxon>Metazoa</taxon>
        <taxon>Chordata</taxon>
        <taxon>Craniata</taxon>
        <taxon>Vertebrata</taxon>
        <taxon>Euteleostomi</taxon>
        <taxon>Actinopterygii</taxon>
        <taxon>Neopterygii</taxon>
        <taxon>Teleostei</taxon>
        <taxon>Neoteleostei</taxon>
        <taxon>Acanthomorphata</taxon>
        <taxon>Eupercaria</taxon>
        <taxon>Spariformes</taxon>
        <taxon>Sparidae</taxon>
        <taxon>Sparus</taxon>
    </lineage>
</organism>
<dbReference type="Pfam" id="PF01094">
    <property type="entry name" value="ANF_receptor"/>
    <property type="match status" value="1"/>
</dbReference>
<dbReference type="InterPro" id="IPR019594">
    <property type="entry name" value="Glu/Gly-bd"/>
</dbReference>
<evidence type="ECO:0000256" key="15">
    <source>
        <dbReference type="ARBA" id="ARBA00023286"/>
    </source>
</evidence>
<dbReference type="InterPro" id="IPR001828">
    <property type="entry name" value="ANF_lig-bd_rcpt"/>
</dbReference>
<keyword evidence="8 23" id="KW-0406">Ion transport</keyword>
<keyword evidence="10" id="KW-0564">Palmitate</keyword>
<keyword evidence="1 23" id="KW-0813">Transport</keyword>
<evidence type="ECO:0000256" key="18">
    <source>
        <dbReference type="ARBA" id="ARBA00034104"/>
    </source>
</evidence>
<keyword evidence="16" id="KW-0449">Lipoprotein</keyword>
<proteinExistence type="inferred from homology"/>
<evidence type="ECO:0000256" key="14">
    <source>
        <dbReference type="ARBA" id="ARBA00023257"/>
    </source>
</evidence>
<evidence type="ECO:0000313" key="27">
    <source>
        <dbReference type="Proteomes" id="UP000472265"/>
    </source>
</evidence>
<feature type="binding site" evidence="20">
    <location>
        <position position="466"/>
    </location>
    <ligand>
        <name>L-glutamate</name>
        <dbReference type="ChEBI" id="CHEBI:29985"/>
    </ligand>
</feature>
<evidence type="ECO:0000259" key="24">
    <source>
        <dbReference type="SMART" id="SM00079"/>
    </source>
</evidence>
<evidence type="ECO:0000256" key="21">
    <source>
        <dbReference type="PIRSR" id="PIRSR601508-2"/>
    </source>
</evidence>
<dbReference type="SMART" id="SM00079">
    <property type="entry name" value="PBPe"/>
    <property type="match status" value="1"/>
</dbReference>
<dbReference type="Ensembl" id="ENSSAUT00010072378.1">
    <property type="protein sequence ID" value="ENSSAUP00010069155.1"/>
    <property type="gene ID" value="ENSSAUG00010027364.1"/>
</dbReference>
<dbReference type="SUPFAM" id="SSF81324">
    <property type="entry name" value="Voltage-gated potassium channels"/>
    <property type="match status" value="1"/>
</dbReference>
<dbReference type="FunFam" id="3.40.190.10:FF:000666">
    <property type="entry name" value="Glutamate receptor, ionotropic, AMPA 2a"/>
    <property type="match status" value="1"/>
</dbReference>
<reference evidence="26" key="1">
    <citation type="submission" date="2021-04" db="EMBL/GenBank/DDBJ databases">
        <authorList>
            <consortium name="Wellcome Sanger Institute Data Sharing"/>
        </authorList>
    </citation>
    <scope>NUCLEOTIDE SEQUENCE [LARGE SCALE GENOMIC DNA]</scope>
</reference>
<keyword evidence="13" id="KW-0325">Glycoprotein</keyword>
<keyword evidence="15 23" id="KW-1071">Ligand-gated ion channel</keyword>
<protein>
    <recommendedName>
        <fullName evidence="23">Glutamate receptor</fullName>
    </recommendedName>
</protein>
<evidence type="ECO:0000256" key="8">
    <source>
        <dbReference type="ARBA" id="ARBA00023065"/>
    </source>
</evidence>
<dbReference type="InterPro" id="IPR028082">
    <property type="entry name" value="Peripla_BP_I"/>
</dbReference>
<dbReference type="SUPFAM" id="SSF53822">
    <property type="entry name" value="Periplasmic binding protein-like I"/>
    <property type="match status" value="1"/>
</dbReference>
<dbReference type="Pfam" id="PF10613">
    <property type="entry name" value="Lig_chan-Glu_bd"/>
    <property type="match status" value="1"/>
</dbReference>
<keyword evidence="9 23" id="KW-0472">Membrane</keyword>
<feature type="binding site" evidence="20">
    <location>
        <position position="691"/>
    </location>
    <ligand>
        <name>L-glutamate</name>
        <dbReference type="ChEBI" id="CHEBI:29985"/>
    </ligand>
</feature>
<accession>A0A671Z2F4</accession>
<name>A0A671Z2F4_SPAAU</name>
<feature type="site" description="Interaction with the cone snail toxin Con-ikot-ikot" evidence="21">
    <location>
        <position position="646"/>
    </location>
</feature>
<evidence type="ECO:0000313" key="26">
    <source>
        <dbReference type="Ensembl" id="ENSSAUP00010069155.1"/>
    </source>
</evidence>
<dbReference type="FunFam" id="3.40.50.2300:FF:000004">
    <property type="entry name" value="Glutamate receptor, ionotropic, AMPA 2"/>
    <property type="match status" value="1"/>
</dbReference>
<keyword evidence="27" id="KW-1185">Reference proteome</keyword>
<keyword evidence="14 23" id="KW-0628">Postsynaptic cell membrane</keyword>
<dbReference type="AlphaFoldDB" id="A0A671Z2F4"/>
<dbReference type="SMART" id="SM00918">
    <property type="entry name" value="Lig_chan-Glu_bd"/>
    <property type="match status" value="1"/>
</dbReference>
<evidence type="ECO:0000256" key="23">
    <source>
        <dbReference type="RuleBase" id="RU367118"/>
    </source>
</evidence>
<feature type="domain" description="Ionotropic glutamate receptor L-glutamate and glycine-binding" evidence="25">
    <location>
        <begin position="390"/>
        <end position="455"/>
    </location>
</feature>
<dbReference type="PANTHER" id="PTHR18966">
    <property type="entry name" value="IONOTROPIC GLUTAMATE RECEPTOR"/>
    <property type="match status" value="1"/>
</dbReference>
<evidence type="ECO:0000256" key="19">
    <source>
        <dbReference type="ARBA" id="ARBA00036634"/>
    </source>
</evidence>
<evidence type="ECO:0000259" key="25">
    <source>
        <dbReference type="SMART" id="SM00918"/>
    </source>
</evidence>
<feature type="disulfide bond" evidence="22">
    <location>
        <begin position="704"/>
        <end position="759"/>
    </location>
</feature>
<evidence type="ECO:0000256" key="10">
    <source>
        <dbReference type="ARBA" id="ARBA00023139"/>
    </source>
</evidence>
<evidence type="ECO:0000256" key="20">
    <source>
        <dbReference type="PIRSR" id="PIRSR601508-1"/>
    </source>
</evidence>
<keyword evidence="3" id="KW-0597">Phosphoprotein</keyword>
<keyword evidence="4 23" id="KW-0812">Transmembrane</keyword>
<feature type="transmembrane region" description="Helical" evidence="23">
    <location>
        <begin position="590"/>
        <end position="612"/>
    </location>
</feature>
<feature type="binding site" evidence="20">
    <location>
        <position position="464"/>
    </location>
    <ligand>
        <name>L-glutamate</name>
        <dbReference type="ChEBI" id="CHEBI:29985"/>
    </ligand>
</feature>
<feature type="binding site" evidence="20">
    <location>
        <position position="640"/>
    </location>
    <ligand>
        <name>L-glutamate</name>
        <dbReference type="ChEBI" id="CHEBI:29985"/>
    </ligand>
</feature>
<comment type="similarity">
    <text evidence="23">Belongs to the glutamate-gated ion channel (TC 1.A.10.1) family.</text>
</comment>
<evidence type="ECO:0000256" key="22">
    <source>
        <dbReference type="PIRSR" id="PIRSR601508-3"/>
    </source>
</evidence>
<comment type="subcellular location">
    <subcellularLocation>
        <location evidence="18 23">Postsynaptic cell membrane</location>
        <topology evidence="18 23">Multi-pass membrane protein</topology>
    </subcellularLocation>
</comment>
<evidence type="ECO:0000256" key="16">
    <source>
        <dbReference type="ARBA" id="ARBA00023288"/>
    </source>
</evidence>
<reference evidence="26" key="3">
    <citation type="submission" date="2025-09" db="UniProtKB">
        <authorList>
            <consortium name="Ensembl"/>
        </authorList>
    </citation>
    <scope>IDENTIFICATION</scope>
</reference>
<comment type="function">
    <text evidence="23">Receptor for glutamate that functions as a ligand-gated ion channel in the central nervous system and plays an important role in excitatory synaptic transmission. L-glutamate acts as an excitatory neurotransmitter at many synapses in the central nervous system.</text>
</comment>
<keyword evidence="5" id="KW-0732">Signal</keyword>
<dbReference type="InterPro" id="IPR001320">
    <property type="entry name" value="Iontro_rcpt_C"/>
</dbReference>
<dbReference type="FunFam" id="1.10.287.70:FF:000067">
    <property type="entry name" value="glutamate receptor 2 isoform X1"/>
    <property type="match status" value="1"/>
</dbReference>
<sequence length="788" mass="88608">MCTKVAIASSWNYVKWFWTHIFQNPAITSETNLLHVPSLFSLLSPAVCSQFSKGVYAIIGLYDRKTVNMLMSFCGALHVCFVTPSFPIETANQFVIQLRPELQDALVGVIDHYGWTKFVYMYSSDSGLSVLQKVLDTAAERNWLVTSVNVETMTEASFLKVFQDLDKRKEGQIIIDCETERLTGILKKIVEQGKNAKSYHYILANLGFLDIDLTDLRKGGANITGFQLVNNSEPSVSRVVQQWMEFDNKDSKVPKSGLKYTGALTYDGVKVMSTAFQNLRRQRIDISRRGNAGECLANPPAPWGQGIDIQRALQQVRIDGLTGHIQFNEKGRRTNYTVSVMELAPSGPKKVGYWNEDEKYVTTASFMRGSNETYGLQNRTYIVTTILESPYVMLKKNHEQLAGNDKYEGYIVELAAEIAKHVGYQYKLKVVSDGKYGARDPETKMWNGMVGELVYGKADVAVAPLTITLVREEVIDFSKPFMSLGISIMIKKPTKSKPGVFSFLDPLAYEIWMCIVFAYIGVSVVLFLVSRFSPYEWHAEDYEEGGEPQSPTQTNEFGIFNSLWFSLGAFMQQGCDISPRSLSGRIVGGVWWFFTLIIISSYTANLAAFLTVERMVSPIESAEDLAKQTEIAYGTLDAGSTKEFFRRSKIAVFEKMWSYMKAADPSVFVKTTDEGVMRVRKSKGKYAYLLESTMNEYIEQRKPCDTMKVGGNLDSKGYGIATPKGSPLRNPVNLAVLKLNEQGLLDKLKNKWWYDKGECGSGGGDSKVRAIIYEKYNNLNFGVILFIY</sequence>
<dbReference type="CDD" id="cd13729">
    <property type="entry name" value="PBP2_iGluR_AMPA_GluR1"/>
    <property type="match status" value="1"/>
</dbReference>
<keyword evidence="6 23" id="KW-1133">Transmembrane helix</keyword>
<keyword evidence="7 23" id="KW-0770">Synapse</keyword>
<evidence type="ECO:0000256" key="11">
    <source>
        <dbReference type="ARBA" id="ARBA00023157"/>
    </source>
</evidence>
<evidence type="ECO:0000256" key="17">
    <source>
        <dbReference type="ARBA" id="ARBA00023303"/>
    </source>
</evidence>
<evidence type="ECO:0000256" key="7">
    <source>
        <dbReference type="ARBA" id="ARBA00023018"/>
    </source>
</evidence>
<feature type="site" description="Interaction with the cone snail toxin Con-ikot-ikot" evidence="21">
    <location>
        <position position="738"/>
    </location>
</feature>
<evidence type="ECO:0000256" key="13">
    <source>
        <dbReference type="ARBA" id="ARBA00023180"/>
    </source>
</evidence>
<evidence type="ECO:0000256" key="2">
    <source>
        <dbReference type="ARBA" id="ARBA00022475"/>
    </source>
</evidence>
<dbReference type="GO" id="GO:0045211">
    <property type="term" value="C:postsynaptic membrane"/>
    <property type="evidence" value="ECO:0007669"/>
    <property type="project" value="UniProtKB-SubCell"/>
</dbReference>
<comment type="catalytic activity">
    <reaction evidence="19">
        <text>Ca(2+)(in) = Ca(2+)(out)</text>
        <dbReference type="Rhea" id="RHEA:29671"/>
        <dbReference type="ChEBI" id="CHEBI:29108"/>
    </reaction>
</comment>
<dbReference type="Pfam" id="PF00060">
    <property type="entry name" value="Lig_chan"/>
    <property type="match status" value="1"/>
</dbReference>
<feature type="transmembrane region" description="Helical" evidence="23">
    <location>
        <begin position="507"/>
        <end position="529"/>
    </location>
</feature>
<reference evidence="26" key="2">
    <citation type="submission" date="2025-08" db="UniProtKB">
        <authorList>
            <consortium name="Ensembl"/>
        </authorList>
    </citation>
    <scope>IDENTIFICATION</scope>
</reference>
<keyword evidence="17 23" id="KW-0407">Ion channel</keyword>
<feature type="site" description="Crucial to convey clamshell closure to channel opening" evidence="21">
    <location>
        <position position="619"/>
    </location>
</feature>
<dbReference type="Gene3D" id="1.10.287.70">
    <property type="match status" value="1"/>
</dbReference>
<dbReference type="GO" id="GO:0022824">
    <property type="term" value="F:transmitter-gated monoatomic ion channel activity"/>
    <property type="evidence" value="ECO:0007669"/>
    <property type="project" value="UniProtKB-ARBA"/>
</dbReference>
<evidence type="ECO:0000256" key="12">
    <source>
        <dbReference type="ARBA" id="ARBA00023170"/>
    </source>
</evidence>
<keyword evidence="12 23" id="KW-0675">Receptor</keyword>
<dbReference type="FunFam" id="3.40.190.10:FF:000001">
    <property type="entry name" value="Glutamate receptor ionotropic, kainate 2"/>
    <property type="match status" value="1"/>
</dbReference>
<dbReference type="InterPro" id="IPR015683">
    <property type="entry name" value="Ionotropic_Glu_rcpt"/>
</dbReference>
<evidence type="ECO:0000256" key="5">
    <source>
        <dbReference type="ARBA" id="ARBA00022729"/>
    </source>
</evidence>
<evidence type="ECO:0000256" key="3">
    <source>
        <dbReference type="ARBA" id="ARBA00022553"/>
    </source>
</evidence>
<feature type="disulfide bond" evidence="22">
    <location>
        <begin position="48"/>
        <end position="295"/>
    </location>
</feature>
<dbReference type="GeneTree" id="ENSGT00940000157342"/>
<dbReference type="SUPFAM" id="SSF53850">
    <property type="entry name" value="Periplasmic binding protein-like II"/>
    <property type="match status" value="1"/>
</dbReference>
<dbReference type="Gene3D" id="3.40.190.10">
    <property type="entry name" value="Periplasmic binding protein-like II"/>
    <property type="match status" value="2"/>
</dbReference>
<feature type="site" description="Interaction with the cone snail toxin Con-ikot-ikot" evidence="21">
    <location>
        <position position="439"/>
    </location>
</feature>
<evidence type="ECO:0000256" key="6">
    <source>
        <dbReference type="ARBA" id="ARBA00022989"/>
    </source>
</evidence>
<dbReference type="GO" id="GO:0007166">
    <property type="term" value="P:cell surface receptor signaling pathway"/>
    <property type="evidence" value="ECO:0007669"/>
    <property type="project" value="UniProtKB-ARBA"/>
</dbReference>
<evidence type="ECO:0000256" key="1">
    <source>
        <dbReference type="ARBA" id="ARBA00022448"/>
    </source>
</evidence>
<keyword evidence="11 22" id="KW-1015">Disulfide bond</keyword>